<dbReference type="PROSITE" id="PS50943">
    <property type="entry name" value="HTH_CROC1"/>
    <property type="match status" value="1"/>
</dbReference>
<dbReference type="EMBL" id="MUIZ01000003">
    <property type="protein sequence ID" value="OUK04410.1"/>
    <property type="molecule type" value="Genomic_DNA"/>
</dbReference>
<dbReference type="Pfam" id="PF13377">
    <property type="entry name" value="Peripla_BP_3"/>
    <property type="match status" value="1"/>
</dbReference>
<name>A0A252CDI3_9LACT</name>
<dbReference type="CDD" id="cd06267">
    <property type="entry name" value="PBP1_LacI_sugar_binding-like"/>
    <property type="match status" value="1"/>
</dbReference>
<dbReference type="PRINTS" id="PR00036">
    <property type="entry name" value="HTHLACI"/>
</dbReference>
<reference evidence="6 7" key="1">
    <citation type="submission" date="2017-02" db="EMBL/GenBank/DDBJ databases">
        <authorList>
            <person name="Peterson S.W."/>
        </authorList>
    </citation>
    <scope>NUCLEOTIDE SEQUENCE [LARGE SCALE GENOMIC DNA]</scope>
    <source>
        <strain evidence="6">159469</strain>
    </source>
</reference>
<dbReference type="SMART" id="SM00354">
    <property type="entry name" value="HTH_LACI"/>
    <property type="match status" value="1"/>
</dbReference>
<evidence type="ECO:0000313" key="6">
    <source>
        <dbReference type="EMBL" id="OUK04410.1"/>
    </source>
</evidence>
<dbReference type="Pfam" id="PF00356">
    <property type="entry name" value="LacI"/>
    <property type="match status" value="1"/>
</dbReference>
<dbReference type="PROSITE" id="PS50932">
    <property type="entry name" value="HTH_LACI_2"/>
    <property type="match status" value="1"/>
</dbReference>
<dbReference type="CDD" id="cd01392">
    <property type="entry name" value="HTH_LacI"/>
    <property type="match status" value="1"/>
</dbReference>
<dbReference type="SUPFAM" id="SSF47413">
    <property type="entry name" value="lambda repressor-like DNA-binding domains"/>
    <property type="match status" value="1"/>
</dbReference>
<dbReference type="InterPro" id="IPR046335">
    <property type="entry name" value="LacI/GalR-like_sensor"/>
</dbReference>
<dbReference type="InterPro" id="IPR010982">
    <property type="entry name" value="Lambda_DNA-bd_dom_sf"/>
</dbReference>
<dbReference type="PANTHER" id="PTHR30146">
    <property type="entry name" value="LACI-RELATED TRANSCRIPTIONAL REPRESSOR"/>
    <property type="match status" value="1"/>
</dbReference>
<dbReference type="AlphaFoldDB" id="A0A252CDI3"/>
<dbReference type="GO" id="GO:0003700">
    <property type="term" value="F:DNA-binding transcription factor activity"/>
    <property type="evidence" value="ECO:0007669"/>
    <property type="project" value="TreeGrafter"/>
</dbReference>
<dbReference type="InterPro" id="IPR000843">
    <property type="entry name" value="HTH_LacI"/>
</dbReference>
<dbReference type="InterPro" id="IPR028082">
    <property type="entry name" value="Peripla_BP_I"/>
</dbReference>
<proteinExistence type="predicted"/>
<protein>
    <submittedName>
        <fullName evidence="6">LacI family transcriptional regulator</fullName>
    </submittedName>
</protein>
<dbReference type="PANTHER" id="PTHR30146:SF109">
    <property type="entry name" value="HTH-TYPE TRANSCRIPTIONAL REGULATOR GALS"/>
    <property type="match status" value="1"/>
</dbReference>
<dbReference type="SUPFAM" id="SSF53822">
    <property type="entry name" value="Periplasmic binding protein-like I"/>
    <property type="match status" value="1"/>
</dbReference>
<keyword evidence="3" id="KW-0804">Transcription</keyword>
<dbReference type="InterPro" id="IPR001387">
    <property type="entry name" value="Cro/C1-type_HTH"/>
</dbReference>
<sequence length="327" mass="36397">MKKITIKDVAKAAGVSISAVSRVFNGYEDISEETQKKVFAAAEKLEYTPNSAARHLSTKKKKIIALVLNEINVTRGVAMPLEILGGVIDSVDQTDYEFMFIPTDRKKQEKKSLLQLAREYDLSGIIIQGLRTSDPYYEELSGLPLPIVGIDLALDDLNIGSVAVDNYGASIEVTERLIHAGYKKILFVNGSKEAVVSQTREAGYRKGLGQCEPHVLYADYQEQKAFDLIREYPDVAQFDAIYAASDLMAIGIIKALIQRQMINEIAVVGFDDITLASYITPTLSTVRQNISEITKNAVSDVIEQIEEGRVRKRLIPYEIIVRESARF</sequence>
<dbReference type="Proteomes" id="UP000194606">
    <property type="component" value="Unassembled WGS sequence"/>
</dbReference>
<keyword evidence="1" id="KW-0805">Transcription regulation</keyword>
<evidence type="ECO:0000259" key="5">
    <source>
        <dbReference type="PROSITE" id="PS50943"/>
    </source>
</evidence>
<feature type="domain" description="HTH lacI-type" evidence="4">
    <location>
        <begin position="4"/>
        <end position="58"/>
    </location>
</feature>
<evidence type="ECO:0000256" key="2">
    <source>
        <dbReference type="ARBA" id="ARBA00023125"/>
    </source>
</evidence>
<evidence type="ECO:0000256" key="3">
    <source>
        <dbReference type="ARBA" id="ARBA00023163"/>
    </source>
</evidence>
<dbReference type="GO" id="GO:0000976">
    <property type="term" value="F:transcription cis-regulatory region binding"/>
    <property type="evidence" value="ECO:0007669"/>
    <property type="project" value="TreeGrafter"/>
</dbReference>
<dbReference type="Gene3D" id="1.10.260.40">
    <property type="entry name" value="lambda repressor-like DNA-binding domains"/>
    <property type="match status" value="1"/>
</dbReference>
<dbReference type="RefSeq" id="WP_061413721.1">
    <property type="nucleotide sequence ID" value="NZ_JASEMU010000001.1"/>
</dbReference>
<comment type="caution">
    <text evidence="6">The sequence shown here is derived from an EMBL/GenBank/DDBJ whole genome shotgun (WGS) entry which is preliminary data.</text>
</comment>
<keyword evidence="2" id="KW-0238">DNA-binding</keyword>
<gene>
    <name evidence="6" type="ORF">BZZ03_05245</name>
</gene>
<evidence type="ECO:0000313" key="7">
    <source>
        <dbReference type="Proteomes" id="UP000194606"/>
    </source>
</evidence>
<feature type="domain" description="HTH cro/C1-type" evidence="5">
    <location>
        <begin position="2"/>
        <end position="38"/>
    </location>
</feature>
<organism evidence="6 7">
    <name type="scientific">Lactococcus petauri</name>
    <dbReference type="NCBI Taxonomy" id="1940789"/>
    <lineage>
        <taxon>Bacteria</taxon>
        <taxon>Bacillati</taxon>
        <taxon>Bacillota</taxon>
        <taxon>Bacilli</taxon>
        <taxon>Lactobacillales</taxon>
        <taxon>Streptococcaceae</taxon>
        <taxon>Lactococcus</taxon>
    </lineage>
</organism>
<accession>A0A252CDI3</accession>
<dbReference type="Gene3D" id="3.40.50.2300">
    <property type="match status" value="2"/>
</dbReference>
<evidence type="ECO:0000256" key="1">
    <source>
        <dbReference type="ARBA" id="ARBA00023015"/>
    </source>
</evidence>
<evidence type="ECO:0000259" key="4">
    <source>
        <dbReference type="PROSITE" id="PS50932"/>
    </source>
</evidence>